<evidence type="ECO:0000313" key="1">
    <source>
        <dbReference type="EMBL" id="MBX43632.1"/>
    </source>
</evidence>
<proteinExistence type="predicted"/>
<protein>
    <submittedName>
        <fullName evidence="1">Uncharacterized protein</fullName>
    </submittedName>
</protein>
<reference evidence="1" key="1">
    <citation type="submission" date="2018-02" db="EMBL/GenBank/DDBJ databases">
        <title>Rhizophora mucronata_Transcriptome.</title>
        <authorList>
            <person name="Meera S.P."/>
            <person name="Sreeshan A."/>
            <person name="Augustine A."/>
        </authorList>
    </citation>
    <scope>NUCLEOTIDE SEQUENCE</scope>
    <source>
        <tissue evidence="1">Leaf</tissue>
    </source>
</reference>
<accession>A0A2P2NMA8</accession>
<sequence length="58" mass="6667">MAALPLLYSAYCCQAWVRYLIIERKSITYIGFACGRLAVFLTPDYNILGHWKIGLKLQ</sequence>
<name>A0A2P2NMA8_RHIMU</name>
<organism evidence="1">
    <name type="scientific">Rhizophora mucronata</name>
    <name type="common">Asiatic mangrove</name>
    <dbReference type="NCBI Taxonomy" id="61149"/>
    <lineage>
        <taxon>Eukaryota</taxon>
        <taxon>Viridiplantae</taxon>
        <taxon>Streptophyta</taxon>
        <taxon>Embryophyta</taxon>
        <taxon>Tracheophyta</taxon>
        <taxon>Spermatophyta</taxon>
        <taxon>Magnoliopsida</taxon>
        <taxon>eudicotyledons</taxon>
        <taxon>Gunneridae</taxon>
        <taxon>Pentapetalae</taxon>
        <taxon>rosids</taxon>
        <taxon>fabids</taxon>
        <taxon>Malpighiales</taxon>
        <taxon>Rhizophoraceae</taxon>
        <taxon>Rhizophora</taxon>
    </lineage>
</organism>
<dbReference type="AlphaFoldDB" id="A0A2P2NMA8"/>
<dbReference type="EMBL" id="GGEC01063148">
    <property type="protein sequence ID" value="MBX43632.1"/>
    <property type="molecule type" value="Transcribed_RNA"/>
</dbReference>